<evidence type="ECO:0000259" key="8">
    <source>
        <dbReference type="PROSITE" id="PS51194"/>
    </source>
</evidence>
<dbReference type="PANTHER" id="PTHR45766">
    <property type="entry name" value="DNA ANNEALING HELICASE AND ENDONUCLEASE ZRANB3 FAMILY MEMBER"/>
    <property type="match status" value="1"/>
</dbReference>
<dbReference type="GO" id="GO:0005524">
    <property type="term" value="F:ATP binding"/>
    <property type="evidence" value="ECO:0007669"/>
    <property type="project" value="UniProtKB-KW"/>
</dbReference>
<dbReference type="SUPFAM" id="SSF52540">
    <property type="entry name" value="P-loop containing nucleoside triphosphate hydrolases"/>
    <property type="match status" value="2"/>
</dbReference>
<dbReference type="SMART" id="SM00490">
    <property type="entry name" value="HELICc"/>
    <property type="match status" value="1"/>
</dbReference>
<comment type="caution">
    <text evidence="9">The sequence shown here is derived from an EMBL/GenBank/DDBJ whole genome shotgun (WGS) entry which is preliminary data.</text>
</comment>
<dbReference type="InterPro" id="IPR001650">
    <property type="entry name" value="Helicase_C-like"/>
</dbReference>
<feature type="domain" description="Helicase ATP-binding" evidence="7">
    <location>
        <begin position="255"/>
        <end position="443"/>
    </location>
</feature>
<evidence type="ECO:0000313" key="9">
    <source>
        <dbReference type="EMBL" id="RLQ20280.1"/>
    </source>
</evidence>
<evidence type="ECO:0000256" key="6">
    <source>
        <dbReference type="SAM" id="MobiDB-lite"/>
    </source>
</evidence>
<keyword evidence="1" id="KW-0547">Nucleotide-binding</keyword>
<dbReference type="Pfam" id="PF00271">
    <property type="entry name" value="Helicase_C"/>
    <property type="match status" value="1"/>
</dbReference>
<dbReference type="AlphaFoldDB" id="A0A3L7DUJ1"/>
<evidence type="ECO:0000256" key="1">
    <source>
        <dbReference type="ARBA" id="ARBA00022741"/>
    </source>
</evidence>
<evidence type="ECO:0000256" key="4">
    <source>
        <dbReference type="ARBA" id="ARBA00022840"/>
    </source>
</evidence>
<dbReference type="PROSITE" id="PS51192">
    <property type="entry name" value="HELICASE_ATP_BIND_1"/>
    <property type="match status" value="1"/>
</dbReference>
<reference evidence="9 10" key="1">
    <citation type="submission" date="2018-07" db="EMBL/GenBank/DDBJ databases">
        <title>Halioglobus sp. genome submission.</title>
        <authorList>
            <person name="Ye M.-Q."/>
            <person name="Du Z.-J."/>
        </authorList>
    </citation>
    <scope>NUCLEOTIDE SEQUENCE [LARGE SCALE GENOMIC DNA]</scope>
    <source>
        <strain evidence="9 10">U0301</strain>
    </source>
</reference>
<dbReference type="CDD" id="cd18011">
    <property type="entry name" value="DEXDc_RapA"/>
    <property type="match status" value="1"/>
</dbReference>
<organism evidence="9 10">
    <name type="scientific">Seongchinamella sediminis</name>
    <dbReference type="NCBI Taxonomy" id="2283635"/>
    <lineage>
        <taxon>Bacteria</taxon>
        <taxon>Pseudomonadati</taxon>
        <taxon>Pseudomonadota</taxon>
        <taxon>Gammaproteobacteria</taxon>
        <taxon>Cellvibrionales</taxon>
        <taxon>Halieaceae</taxon>
        <taxon>Seongchinamella</taxon>
    </lineage>
</organism>
<feature type="coiled-coil region" evidence="5">
    <location>
        <begin position="823"/>
        <end position="867"/>
    </location>
</feature>
<sequence>MEYWLPRVAGEAWWKECVLYKVSDSQRRHIESLKIDSLSGLDLAALGRILDRNWHDIGYKAGLSHDARHYLKEVLMIRNRWAHAGVDAYPGEDIYRDLDTLVRFLIAFDADDDLVERARSERDAILGKDNSTAPDLPEAPIPSPAPDGDDATSFKIGDMVCTSADHEKYGPVIEVQAGSEQHRYKVFVDKSPSWYYESQLELMEEDSNELTQVNLDTFNALLSARQIQHPGLSTLYSLNAARIDFIPYQFRPVMKFIRADRPRLLIADGVGVGKTIEAGLVLRELQARIDVKSVLIICPKPLVTENKWVNEMRRFDERFTQLDGAALRYCISECDMEGEWPDQHAKTVLPYSLFDDVLIHGTDSNGSTRRKKSQKGLLDLDPPPKFDLVIVDEAHHARNPSTLNYEAVRFFCDNAEAVVFLTATPVQLGSDDLYILLNMLRPDLVIDKKSFEHMAEPNPYINQAIDFVRGGQSGWDVKAVEALERAGNTPWGERILKRNPDFQETVTKFKRSGLSDVDRVKAIPVLEDLHTFSNIINRTRRRDIGEFTVREPKTIEVEFTEEQKVLHDALLEVQEEIYSKIHAGKSINFMMTTIRRQAASCLFGLKPLISDILNRRTEDLYEQEGSDGYAPYAAEVIQVLEEKISGVVELASRLGDEDPKLRALQVVIRQKQALENNKLMVFSSFRHTLSYLYENLVREGMRVGLVHGGVPDADRVNLRRRFQMGPEDSEALDVLLFSEVGCEGLDYQFCDCMVNYDLPWNPMKIEQRIGRIDRNGQRSEKVIIYNFITPGTVDADIYSRCLMRIGIFERSIGAGEEILGSIAKQIKDVAEDLKLTAEERQEKLQQLADNEIRHVQEQQNLEDKQAELFGIRLPADQLQQEIDNASSYWLSVSSLENLVRNYFRQTFKDDNEYLLGEKPIKSLRLSQERRELLLSDYRSLPRIASTANKQWEDWLKGRDQHLQLTFDGATAAEDASVAFINPLHPLVKQAAKFVGNMGAKPIVTLSVVDDTCEPGDYPFAIYEWSYSGVSNDLTLQPIADDPVLAERLPLLLEYARGLEINEDDLPTDNVFNDLDGMHFELWNNAKNRHVDHTERLVSHRRESLDTSHGARVALLEEKISNATNDKIIRMRQAQKNNADMDYKRHLSELKEAASKADITSQPVAFGLIRIIEGSKND</sequence>
<keyword evidence="3 9" id="KW-0347">Helicase</keyword>
<dbReference type="PANTHER" id="PTHR45766:SF6">
    <property type="entry name" value="SWI_SNF-RELATED MATRIX-ASSOCIATED ACTIN-DEPENDENT REGULATOR OF CHROMATIN SUBFAMILY A-LIKE PROTEIN 1"/>
    <property type="match status" value="1"/>
</dbReference>
<dbReference type="Gene3D" id="3.40.50.300">
    <property type="entry name" value="P-loop containing nucleotide triphosphate hydrolases"/>
    <property type="match status" value="1"/>
</dbReference>
<evidence type="ECO:0000256" key="2">
    <source>
        <dbReference type="ARBA" id="ARBA00022801"/>
    </source>
</evidence>
<dbReference type="PROSITE" id="PS51194">
    <property type="entry name" value="HELICASE_CTER"/>
    <property type="match status" value="1"/>
</dbReference>
<dbReference type="Proteomes" id="UP000265509">
    <property type="component" value="Unassembled WGS sequence"/>
</dbReference>
<dbReference type="InterPro" id="IPR027417">
    <property type="entry name" value="P-loop_NTPase"/>
</dbReference>
<feature type="region of interest" description="Disordered" evidence="6">
    <location>
        <begin position="125"/>
        <end position="149"/>
    </location>
</feature>
<protein>
    <submittedName>
        <fullName evidence="9">Helicase</fullName>
    </submittedName>
</protein>
<dbReference type="InterPro" id="IPR057342">
    <property type="entry name" value="DEXDc_RapA"/>
</dbReference>
<dbReference type="InterPro" id="IPR000330">
    <property type="entry name" value="SNF2_N"/>
</dbReference>
<dbReference type="GO" id="GO:0016787">
    <property type="term" value="F:hydrolase activity"/>
    <property type="evidence" value="ECO:0007669"/>
    <property type="project" value="UniProtKB-KW"/>
</dbReference>
<dbReference type="Pfam" id="PF18731">
    <property type="entry name" value="HEPN_Swt1"/>
    <property type="match status" value="1"/>
</dbReference>
<dbReference type="GO" id="GO:0004386">
    <property type="term" value="F:helicase activity"/>
    <property type="evidence" value="ECO:0007669"/>
    <property type="project" value="UniProtKB-KW"/>
</dbReference>
<keyword evidence="2" id="KW-0378">Hydrolase</keyword>
<dbReference type="Pfam" id="PF00176">
    <property type="entry name" value="SNF2-rel_dom"/>
    <property type="match status" value="1"/>
</dbReference>
<feature type="domain" description="Helicase C-terminal" evidence="8">
    <location>
        <begin position="660"/>
        <end position="848"/>
    </location>
</feature>
<evidence type="ECO:0000313" key="10">
    <source>
        <dbReference type="Proteomes" id="UP000265509"/>
    </source>
</evidence>
<keyword evidence="4" id="KW-0067">ATP-binding</keyword>
<dbReference type="CDD" id="cd18793">
    <property type="entry name" value="SF2_C_SNF"/>
    <property type="match status" value="1"/>
</dbReference>
<proteinExistence type="predicted"/>
<evidence type="ECO:0000256" key="5">
    <source>
        <dbReference type="SAM" id="Coils"/>
    </source>
</evidence>
<evidence type="ECO:0000256" key="3">
    <source>
        <dbReference type="ARBA" id="ARBA00022806"/>
    </source>
</evidence>
<evidence type="ECO:0000259" key="7">
    <source>
        <dbReference type="PROSITE" id="PS51192"/>
    </source>
</evidence>
<keyword evidence="10" id="KW-1185">Reference proteome</keyword>
<keyword evidence="5" id="KW-0175">Coiled coil</keyword>
<dbReference type="SMART" id="SM00487">
    <property type="entry name" value="DEXDc"/>
    <property type="match status" value="1"/>
</dbReference>
<dbReference type="InterPro" id="IPR038718">
    <property type="entry name" value="SNF2-like_sf"/>
</dbReference>
<dbReference type="Gene3D" id="3.40.50.10810">
    <property type="entry name" value="Tandem AAA-ATPase domain"/>
    <property type="match status" value="1"/>
</dbReference>
<gene>
    <name evidence="9" type="ORF">DWB85_18470</name>
</gene>
<name>A0A3L7DUJ1_9GAMM</name>
<dbReference type="InterPro" id="IPR014001">
    <property type="entry name" value="Helicase_ATP-bd"/>
</dbReference>
<dbReference type="InterPro" id="IPR049730">
    <property type="entry name" value="SNF2/RAD54-like_C"/>
</dbReference>
<accession>A0A3L7DUJ1</accession>
<dbReference type="EMBL" id="QRAN01000034">
    <property type="protein sequence ID" value="RLQ20280.1"/>
    <property type="molecule type" value="Genomic_DNA"/>
</dbReference>
<dbReference type="InterPro" id="IPR041650">
    <property type="entry name" value="HEPN_Swt1"/>
</dbReference>
<dbReference type="OrthoDB" id="9814088at2"/>